<evidence type="ECO:0000313" key="12">
    <source>
        <dbReference type="EMBL" id="KAK3677222.1"/>
    </source>
</evidence>
<evidence type="ECO:0000256" key="5">
    <source>
        <dbReference type="ARBA" id="ARBA00013220"/>
    </source>
</evidence>
<dbReference type="GeneID" id="89959886"/>
<name>A0AAE0WSW7_9PEZI</name>
<dbReference type="EC" id="2.3.1.50" evidence="5"/>
<sequence length="536" mass="58971">MAASLTNNTTYLSHLPTTASLPPSAIHLLDTAIISFNKIPGSAILLRYIRSSYQNDPIRSLVELFLVIFAVRYLLAPAYSTKKVKNVPLTEEEIDELVDDWTPEALTSEQTDFERLEGERRPVIVGPAGPKAKLAGSGRMVVNLASYNHYNFADNPDLKAKAIQTVRTYGVGPCSPPGFYGTQDVHMKSEADIAMHLGMPACIIYAQSFSTISSMLPAFSKRGDVIVADKACNFPIRKGLQISRSTVRWFEHNDMEDLERVLQRVVKEGQGKPLTRRFIVTEGLFECVGDMVDLPKLVELKMRYKFRIILDETWSYGVLGRTGRGVTEQQNVDPMQVDMIVGGLAGALASGGGFCASSKEVVEHQRLSAAAYTYSAALPALLATTASETVALLQERPEYIMNLRENTKAMRGQLDPRSEWIRCTSSPENPVLILVFKDQHIQDRGLTIADQESVLQDCVDESLANGVLVTRLKSMPVPLGVSGKDAAKEWRPRPGLKVCVSSALSKKETEAAGKVVRHAITSVMKGRKWQSGRAGQ</sequence>
<dbReference type="InterPro" id="IPR050087">
    <property type="entry name" value="AON_synthase_class-II"/>
</dbReference>
<organism evidence="12 13">
    <name type="scientific">Recurvomyces mirabilis</name>
    <dbReference type="NCBI Taxonomy" id="574656"/>
    <lineage>
        <taxon>Eukaryota</taxon>
        <taxon>Fungi</taxon>
        <taxon>Dikarya</taxon>
        <taxon>Ascomycota</taxon>
        <taxon>Pezizomycotina</taxon>
        <taxon>Dothideomycetes</taxon>
        <taxon>Dothideomycetidae</taxon>
        <taxon>Mycosphaerellales</taxon>
        <taxon>Teratosphaeriaceae</taxon>
        <taxon>Recurvomyces</taxon>
    </lineage>
</organism>
<keyword evidence="9" id="KW-0443">Lipid metabolism</keyword>
<dbReference type="EMBL" id="JAUTXT010000007">
    <property type="protein sequence ID" value="KAK3677222.1"/>
    <property type="molecule type" value="Genomic_DNA"/>
</dbReference>
<evidence type="ECO:0000256" key="9">
    <source>
        <dbReference type="ARBA" id="ARBA00023098"/>
    </source>
</evidence>
<dbReference type="PANTHER" id="PTHR13693:SF2">
    <property type="entry name" value="SERINE PALMITOYLTRANSFERASE 1"/>
    <property type="match status" value="1"/>
</dbReference>
<dbReference type="InterPro" id="IPR015421">
    <property type="entry name" value="PyrdxlP-dep_Trfase_major"/>
</dbReference>
<dbReference type="InterPro" id="IPR004839">
    <property type="entry name" value="Aminotransferase_I/II_large"/>
</dbReference>
<keyword evidence="7" id="KW-0663">Pyridoxal phosphate</keyword>
<keyword evidence="13" id="KW-1185">Reference proteome</keyword>
<dbReference type="FunFam" id="3.40.640.10:FF:000059">
    <property type="entry name" value="Serine palmitoyl CoA transferase subunit LcbA"/>
    <property type="match status" value="1"/>
</dbReference>
<feature type="domain" description="Aminotransferase class I/classII large" evidence="11">
    <location>
        <begin position="141"/>
        <end position="477"/>
    </location>
</feature>
<evidence type="ECO:0000256" key="6">
    <source>
        <dbReference type="ARBA" id="ARBA00022679"/>
    </source>
</evidence>
<evidence type="ECO:0000256" key="4">
    <source>
        <dbReference type="ARBA" id="ARBA00008392"/>
    </source>
</evidence>
<dbReference type="RefSeq" id="XP_064697289.1">
    <property type="nucleotide sequence ID" value="XM_064835354.1"/>
</dbReference>
<comment type="cofactor">
    <cofactor evidence="1">
        <name>pyridoxal 5'-phosphate</name>
        <dbReference type="ChEBI" id="CHEBI:597326"/>
    </cofactor>
</comment>
<dbReference type="PANTHER" id="PTHR13693">
    <property type="entry name" value="CLASS II AMINOTRANSFERASE/8-AMINO-7-OXONONANOATE SYNTHASE"/>
    <property type="match status" value="1"/>
</dbReference>
<evidence type="ECO:0000256" key="2">
    <source>
        <dbReference type="ARBA" id="ARBA00004760"/>
    </source>
</evidence>
<dbReference type="AlphaFoldDB" id="A0AAE0WSW7"/>
<keyword evidence="8" id="KW-0746">Sphingolipid metabolism</keyword>
<dbReference type="Gene3D" id="3.40.640.10">
    <property type="entry name" value="Type I PLP-dependent aspartate aminotransferase-like (Major domain)"/>
    <property type="match status" value="1"/>
</dbReference>
<dbReference type="InterPro" id="IPR015424">
    <property type="entry name" value="PyrdxlP-dep_Trfase"/>
</dbReference>
<comment type="caution">
    <text evidence="12">The sequence shown here is derived from an EMBL/GenBank/DDBJ whole genome shotgun (WGS) entry which is preliminary data.</text>
</comment>
<evidence type="ECO:0000259" key="11">
    <source>
        <dbReference type="Pfam" id="PF00155"/>
    </source>
</evidence>
<keyword evidence="10 12" id="KW-0012">Acyltransferase</keyword>
<evidence type="ECO:0000256" key="8">
    <source>
        <dbReference type="ARBA" id="ARBA00022919"/>
    </source>
</evidence>
<dbReference type="GO" id="GO:0046513">
    <property type="term" value="P:ceramide biosynthetic process"/>
    <property type="evidence" value="ECO:0007669"/>
    <property type="project" value="TreeGrafter"/>
</dbReference>
<accession>A0AAE0WSW7</accession>
<dbReference type="Pfam" id="PF00155">
    <property type="entry name" value="Aminotran_1_2"/>
    <property type="match status" value="1"/>
</dbReference>
<proteinExistence type="inferred from homology"/>
<evidence type="ECO:0000313" key="13">
    <source>
        <dbReference type="Proteomes" id="UP001274830"/>
    </source>
</evidence>
<dbReference type="GO" id="GO:0016020">
    <property type="term" value="C:membrane"/>
    <property type="evidence" value="ECO:0007669"/>
    <property type="project" value="GOC"/>
</dbReference>
<gene>
    <name evidence="12" type="primary">LCB1</name>
    <name evidence="12" type="ORF">LTR78_002760</name>
</gene>
<dbReference type="SUPFAM" id="SSF53383">
    <property type="entry name" value="PLP-dependent transferases"/>
    <property type="match status" value="1"/>
</dbReference>
<comment type="pathway">
    <text evidence="2">Lipid metabolism; sphingolipid metabolism.</text>
</comment>
<comment type="similarity">
    <text evidence="4">Belongs to the class-II pyridoxal-phosphate-dependent aminotransferase family.</text>
</comment>
<evidence type="ECO:0000256" key="10">
    <source>
        <dbReference type="ARBA" id="ARBA00023315"/>
    </source>
</evidence>
<comment type="pathway">
    <text evidence="3">Sphingolipid metabolism.</text>
</comment>
<evidence type="ECO:0000256" key="7">
    <source>
        <dbReference type="ARBA" id="ARBA00022898"/>
    </source>
</evidence>
<reference evidence="12" key="1">
    <citation type="submission" date="2023-07" db="EMBL/GenBank/DDBJ databases">
        <title>Black Yeasts Isolated from many extreme environments.</title>
        <authorList>
            <person name="Coleine C."/>
            <person name="Stajich J.E."/>
            <person name="Selbmann L."/>
        </authorList>
    </citation>
    <scope>NUCLEOTIDE SEQUENCE</scope>
    <source>
        <strain evidence="12">CCFEE 5485</strain>
    </source>
</reference>
<dbReference type="Proteomes" id="UP001274830">
    <property type="component" value="Unassembled WGS sequence"/>
</dbReference>
<evidence type="ECO:0000256" key="1">
    <source>
        <dbReference type="ARBA" id="ARBA00001933"/>
    </source>
</evidence>
<dbReference type="Gene3D" id="3.90.1150.10">
    <property type="entry name" value="Aspartate Aminotransferase, domain 1"/>
    <property type="match status" value="1"/>
</dbReference>
<dbReference type="InterPro" id="IPR015422">
    <property type="entry name" value="PyrdxlP-dep_Trfase_small"/>
</dbReference>
<dbReference type="GO" id="GO:0004758">
    <property type="term" value="F:serine C-palmitoyltransferase activity"/>
    <property type="evidence" value="ECO:0007669"/>
    <property type="project" value="UniProtKB-EC"/>
</dbReference>
<evidence type="ECO:0000256" key="3">
    <source>
        <dbReference type="ARBA" id="ARBA00004991"/>
    </source>
</evidence>
<dbReference type="GO" id="GO:0030170">
    <property type="term" value="F:pyridoxal phosphate binding"/>
    <property type="evidence" value="ECO:0007669"/>
    <property type="project" value="InterPro"/>
</dbReference>
<keyword evidence="6 12" id="KW-0808">Transferase</keyword>
<dbReference type="GO" id="GO:0046512">
    <property type="term" value="P:sphingosine biosynthetic process"/>
    <property type="evidence" value="ECO:0007669"/>
    <property type="project" value="TreeGrafter"/>
</dbReference>
<dbReference type="GO" id="GO:0005783">
    <property type="term" value="C:endoplasmic reticulum"/>
    <property type="evidence" value="ECO:0007669"/>
    <property type="project" value="TreeGrafter"/>
</dbReference>
<protein>
    <recommendedName>
        <fullName evidence="5">serine C-palmitoyltransferase</fullName>
        <ecNumber evidence="5">2.3.1.50</ecNumber>
    </recommendedName>
</protein>